<feature type="coiled-coil region" evidence="1">
    <location>
        <begin position="296"/>
        <end position="323"/>
    </location>
</feature>
<evidence type="ECO:0000313" key="4">
    <source>
        <dbReference type="Proteomes" id="UP000266841"/>
    </source>
</evidence>
<feature type="compositionally biased region" description="Basic and acidic residues" evidence="2">
    <location>
        <begin position="222"/>
        <end position="232"/>
    </location>
</feature>
<evidence type="ECO:0000256" key="1">
    <source>
        <dbReference type="SAM" id="Coils"/>
    </source>
</evidence>
<proteinExistence type="predicted"/>
<protein>
    <submittedName>
        <fullName evidence="3">Uncharacterized protein</fullName>
    </submittedName>
</protein>
<gene>
    <name evidence="3" type="ORF">THAOC_06124</name>
</gene>
<reference evidence="3 4" key="1">
    <citation type="journal article" date="2012" name="Genome Biol.">
        <title>Genome and low-iron response of an oceanic diatom adapted to chronic iron limitation.</title>
        <authorList>
            <person name="Lommer M."/>
            <person name="Specht M."/>
            <person name="Roy A.S."/>
            <person name="Kraemer L."/>
            <person name="Andreson R."/>
            <person name="Gutowska M.A."/>
            <person name="Wolf J."/>
            <person name="Bergner S.V."/>
            <person name="Schilhabel M.B."/>
            <person name="Klostermeier U.C."/>
            <person name="Beiko R.G."/>
            <person name="Rosenstiel P."/>
            <person name="Hippler M."/>
            <person name="Laroche J."/>
        </authorList>
    </citation>
    <scope>NUCLEOTIDE SEQUENCE [LARGE SCALE GENOMIC DNA]</scope>
    <source>
        <strain evidence="3 4">CCMP1005</strain>
    </source>
</reference>
<dbReference type="AlphaFoldDB" id="K0T5F4"/>
<keyword evidence="1" id="KW-0175">Coiled coil</keyword>
<accession>K0T5F4</accession>
<feature type="region of interest" description="Disordered" evidence="2">
    <location>
        <begin position="371"/>
        <end position="417"/>
    </location>
</feature>
<feature type="non-terminal residue" evidence="3">
    <location>
        <position position="1"/>
    </location>
</feature>
<organism evidence="3 4">
    <name type="scientific">Thalassiosira oceanica</name>
    <name type="common">Marine diatom</name>
    <dbReference type="NCBI Taxonomy" id="159749"/>
    <lineage>
        <taxon>Eukaryota</taxon>
        <taxon>Sar</taxon>
        <taxon>Stramenopiles</taxon>
        <taxon>Ochrophyta</taxon>
        <taxon>Bacillariophyta</taxon>
        <taxon>Coscinodiscophyceae</taxon>
        <taxon>Thalassiosirophycidae</taxon>
        <taxon>Thalassiosirales</taxon>
        <taxon>Thalassiosiraceae</taxon>
        <taxon>Thalassiosira</taxon>
    </lineage>
</organism>
<evidence type="ECO:0000313" key="3">
    <source>
        <dbReference type="EMBL" id="EJK72354.1"/>
    </source>
</evidence>
<name>K0T5F4_THAOC</name>
<sequence length="417" mass="44834">YLARYGSICENVCGAVVGPGRGPMGGREAGRGAMCLNELWSRTARAFVVWSPTLFEHVDSLASMSSSYRQSHQSGPCRRSTVSSDCYARMRTDLELEARRAAACPPSSPAGSLDINLITPVRGSTGVAGSSGSCQYVRGLSVSSIGLADAFFGGEDDDAPSESGGSREDTDENIAVEMQLMQLARSAEQSLLEQAAFRGGRRASDGDETLRRTGGQCPSQRESSRSRERSESDTTDTSRQPHGASDFDVSAMSLMDINVESPKELELLLGRGDIPKDDASSASTADERARSTAALLLSKDNEIARLRDRLEQQDDQIARQRAVNRMLLDELRSDGAESHGRLRRAEDENRKLLALLARVGVPSPAMAAELEGTRRENRRLARENERLRRRAGEGGGGDAAAGPTGSVEGADELVPRT</sequence>
<feature type="compositionally biased region" description="Basic and acidic residues" evidence="2">
    <location>
        <begin position="371"/>
        <end position="392"/>
    </location>
</feature>
<dbReference type="Proteomes" id="UP000266841">
    <property type="component" value="Unassembled WGS sequence"/>
</dbReference>
<feature type="region of interest" description="Disordered" evidence="2">
    <location>
        <begin position="197"/>
        <end position="248"/>
    </location>
</feature>
<keyword evidence="4" id="KW-1185">Reference proteome</keyword>
<evidence type="ECO:0000256" key="2">
    <source>
        <dbReference type="SAM" id="MobiDB-lite"/>
    </source>
</evidence>
<feature type="compositionally biased region" description="Basic and acidic residues" evidence="2">
    <location>
        <begin position="202"/>
        <end position="211"/>
    </location>
</feature>
<dbReference type="EMBL" id="AGNL01005980">
    <property type="protein sequence ID" value="EJK72354.1"/>
    <property type="molecule type" value="Genomic_DNA"/>
</dbReference>
<comment type="caution">
    <text evidence="3">The sequence shown here is derived from an EMBL/GenBank/DDBJ whole genome shotgun (WGS) entry which is preliminary data.</text>
</comment>